<dbReference type="EMBL" id="CP029803">
    <property type="protein sequence ID" value="AWT60137.1"/>
    <property type="molecule type" value="Genomic_DNA"/>
</dbReference>
<evidence type="ECO:0000259" key="4">
    <source>
        <dbReference type="Pfam" id="PF09822"/>
    </source>
</evidence>
<evidence type="ECO:0000313" key="7">
    <source>
        <dbReference type="Proteomes" id="UP000247465"/>
    </source>
</evidence>
<dbReference type="KEGG" id="mtar:DF168_01338"/>
<dbReference type="Proteomes" id="UP000247465">
    <property type="component" value="Chromosome"/>
</dbReference>
<dbReference type="InterPro" id="IPR055396">
    <property type="entry name" value="DUF7088"/>
</dbReference>
<keyword evidence="3" id="KW-1133">Transmembrane helix</keyword>
<dbReference type="InterPro" id="IPR019196">
    <property type="entry name" value="ABC_transp_unknown"/>
</dbReference>
<feature type="transmembrane region" description="Helical" evidence="3">
    <location>
        <begin position="601"/>
        <end position="621"/>
    </location>
</feature>
<feature type="compositionally biased region" description="Basic and acidic residues" evidence="2">
    <location>
        <begin position="413"/>
        <end position="429"/>
    </location>
</feature>
<dbReference type="Pfam" id="PF23357">
    <property type="entry name" value="DUF7088"/>
    <property type="match status" value="1"/>
</dbReference>
<evidence type="ECO:0000259" key="5">
    <source>
        <dbReference type="Pfam" id="PF23357"/>
    </source>
</evidence>
<sequence length="630" mass="70825">MKSKWVAFFLLLIGLTLITVIGNFMPGQLDFTEDNIYTLSDGSRSLLEQIEEPITLEFYFSRSVEDVPKYLKDFATRVETLLQQYENAAGGKIELSVIDPKQDTEEEEAAIRSGITNQLISSGGSVFFGLLVIHADQEETIAFFDPARESLLEYDISRKIHHVQQYELPKLGVVSGLPVISQLVPGMMPPGQQMPQDWVFIEELRTSFEIQQIETSADRIPDDIDLLAIIHPQNLSDLLLYAIDQFVLSSRPAFIAIDPSSDIQKSQVGQQAMMRGINLTSSDLSELFDSWGIEFDPLFFVGDLKYAATVAAGASQIRYPAWLLIDSFNSDTPATAQLNSVLLVETGSFRIVEGSDNELTPLLTSSNQSGSLTKSILTFGGPDEVFRQLKPTGIRHTLAGIVRGNFKSAFPEGKPKKDEEIESAEERDNPSLMLPDEDSETSFKESELTSTVAIIADTDFLADQYSVRRLNFFGLSALRPLNDNLNFVTNVLELLSGSEDLISLRGKGTAIRPFTVVRNLEIKAQMSYQDKYESIQNELNEIQDQLRNLQNDQAERGKLVATQEVRNAIVRYRKEEADKRAALRQIRKRLREKIESLDRRLALFNLLTVPVLICIFGLNFFGKRNKRQKN</sequence>
<name>A0A2Z4AJ22_9BACT</name>
<organism evidence="6 7">
    <name type="scientific">Candidatus Moanibacter tarae</name>
    <dbReference type="NCBI Taxonomy" id="2200854"/>
    <lineage>
        <taxon>Bacteria</taxon>
        <taxon>Pseudomonadati</taxon>
        <taxon>Verrucomicrobiota</taxon>
        <taxon>Opitutia</taxon>
        <taxon>Puniceicoccales</taxon>
        <taxon>Puniceicoccales incertae sedis</taxon>
        <taxon>Candidatus Moanibacter</taxon>
    </lineage>
</organism>
<feature type="domain" description="ABC-type uncharacterised transport system" evidence="4">
    <location>
        <begin position="169"/>
        <end position="490"/>
    </location>
</feature>
<dbReference type="Pfam" id="PF09822">
    <property type="entry name" value="ABC_transp_aux"/>
    <property type="match status" value="1"/>
</dbReference>
<evidence type="ECO:0000256" key="1">
    <source>
        <dbReference type="SAM" id="Coils"/>
    </source>
</evidence>
<keyword evidence="1" id="KW-0175">Coiled coil</keyword>
<gene>
    <name evidence="6" type="ORF">DF168_01338</name>
</gene>
<feature type="region of interest" description="Disordered" evidence="2">
    <location>
        <begin position="409"/>
        <end position="441"/>
    </location>
</feature>
<evidence type="ECO:0000256" key="3">
    <source>
        <dbReference type="SAM" id="Phobius"/>
    </source>
</evidence>
<keyword evidence="3" id="KW-0472">Membrane</keyword>
<dbReference type="AlphaFoldDB" id="A0A2Z4AJ22"/>
<accession>A0A2Z4AJ22</accession>
<proteinExistence type="predicted"/>
<protein>
    <submittedName>
        <fullName evidence="6">Uncharacterized protein</fullName>
    </submittedName>
</protein>
<feature type="domain" description="DUF7088" evidence="5">
    <location>
        <begin position="33"/>
        <end position="132"/>
    </location>
</feature>
<feature type="coiled-coil region" evidence="1">
    <location>
        <begin position="525"/>
        <end position="607"/>
    </location>
</feature>
<evidence type="ECO:0000256" key="2">
    <source>
        <dbReference type="SAM" id="MobiDB-lite"/>
    </source>
</evidence>
<reference evidence="6 7" key="1">
    <citation type="submission" date="2018-06" db="EMBL/GenBank/DDBJ databases">
        <title>Draft Genome Sequence of a Novel Marine Bacterium Related to the Verrucomicrobia.</title>
        <authorList>
            <person name="Vosseberg J."/>
            <person name="Martijn J."/>
            <person name="Ettema T.J.G."/>
        </authorList>
    </citation>
    <scope>NUCLEOTIDE SEQUENCE [LARGE SCALE GENOMIC DNA]</scope>
    <source>
        <strain evidence="6">TARA_B100001123</strain>
    </source>
</reference>
<keyword evidence="3" id="KW-0812">Transmembrane</keyword>
<evidence type="ECO:0000313" key="6">
    <source>
        <dbReference type="EMBL" id="AWT60137.1"/>
    </source>
</evidence>